<dbReference type="Proteomes" id="UP000231673">
    <property type="component" value="Unassembled WGS sequence"/>
</dbReference>
<accession>A0A2M7IDS7</accession>
<name>A0A2M7IDS7_9BACT</name>
<dbReference type="EMBL" id="PFGW01000029">
    <property type="protein sequence ID" value="PIW74676.1"/>
    <property type="molecule type" value="Genomic_DNA"/>
</dbReference>
<evidence type="ECO:0000313" key="3">
    <source>
        <dbReference type="EMBL" id="PIW74676.1"/>
    </source>
</evidence>
<dbReference type="Pfam" id="PF08308">
    <property type="entry name" value="PEGA"/>
    <property type="match status" value="1"/>
</dbReference>
<proteinExistence type="predicted"/>
<dbReference type="InterPro" id="IPR013229">
    <property type="entry name" value="PEGA"/>
</dbReference>
<evidence type="ECO:0000259" key="2">
    <source>
        <dbReference type="Pfam" id="PF08308"/>
    </source>
</evidence>
<gene>
    <name evidence="3" type="ORF">CO003_01415</name>
</gene>
<feature type="domain" description="PEGA" evidence="2">
    <location>
        <begin position="44"/>
        <end position="104"/>
    </location>
</feature>
<dbReference type="SUPFAM" id="SSF69304">
    <property type="entry name" value="Tricorn protease N-terminal domain"/>
    <property type="match status" value="1"/>
</dbReference>
<organism evidence="3 4">
    <name type="scientific">Candidatus Portnoybacteria bacterium CG_4_8_14_3_um_filter_44_15</name>
    <dbReference type="NCBI Taxonomy" id="1974803"/>
    <lineage>
        <taxon>Bacteria</taxon>
        <taxon>Candidatus Portnoyibacteriota</taxon>
    </lineage>
</organism>
<reference evidence="4" key="1">
    <citation type="submission" date="2017-09" db="EMBL/GenBank/DDBJ databases">
        <title>Depth-based differentiation of microbial function through sediment-hosted aquifers and enrichment of novel symbionts in the deep terrestrial subsurface.</title>
        <authorList>
            <person name="Probst A.J."/>
            <person name="Ladd B."/>
            <person name="Jarett J.K."/>
            <person name="Geller-Mcgrath D.E."/>
            <person name="Sieber C.M.K."/>
            <person name="Emerson J.B."/>
            <person name="Anantharaman K."/>
            <person name="Thomas B.C."/>
            <person name="Malmstrom R."/>
            <person name="Stieglmeier M."/>
            <person name="Klingl A."/>
            <person name="Woyke T."/>
            <person name="Ryan C.M."/>
            <person name="Banfield J.F."/>
        </authorList>
    </citation>
    <scope>NUCLEOTIDE SEQUENCE [LARGE SCALE GENOMIC DNA]</scope>
</reference>
<evidence type="ECO:0000313" key="4">
    <source>
        <dbReference type="Proteomes" id="UP000231673"/>
    </source>
</evidence>
<keyword evidence="1" id="KW-1133">Transmembrane helix</keyword>
<evidence type="ECO:0000256" key="1">
    <source>
        <dbReference type="SAM" id="Phobius"/>
    </source>
</evidence>
<sequence length="323" mass="36533">MTLKTRWIVLTSTIAFFIIAAPLVIAYAWGYAFDWENKKPVMTGGLYLKSAPPKSQIYLNFKPIKETPALIDRLIPKDYQVKVAKDGYQTWQKKLRVNSGLVTEAKDILLIPTSPALETVNENIGQSFSLNSFINQGKEETEIYSIEASSYILYKTIPGQSASEQISLTPLSPQKYQTFISPAKKVVALGDNGDFYLLNNETKNFELVSQNVAGAQFSSDGKKLLYFTPSELWVYYLDASQDNKQLITRLSQRIKKAVWYGKTNEHIIFLSTETLKITELDGRDGRNTFDIFALENIKDVSYNPQDAKLYFVAGDKLLKVSLE</sequence>
<dbReference type="AlphaFoldDB" id="A0A2M7IDS7"/>
<keyword evidence="1" id="KW-0472">Membrane</keyword>
<protein>
    <recommendedName>
        <fullName evidence="2">PEGA domain-containing protein</fullName>
    </recommendedName>
</protein>
<feature type="transmembrane region" description="Helical" evidence="1">
    <location>
        <begin position="7"/>
        <end position="29"/>
    </location>
</feature>
<keyword evidence="1" id="KW-0812">Transmembrane</keyword>
<comment type="caution">
    <text evidence="3">The sequence shown here is derived from an EMBL/GenBank/DDBJ whole genome shotgun (WGS) entry which is preliminary data.</text>
</comment>